<comment type="caution">
    <text evidence="3">The sequence shown here is derived from an EMBL/GenBank/DDBJ whole genome shotgun (WGS) entry which is preliminary data.</text>
</comment>
<dbReference type="PROSITE" id="PS51257">
    <property type="entry name" value="PROKAR_LIPOPROTEIN"/>
    <property type="match status" value="1"/>
</dbReference>
<keyword evidence="2" id="KW-0732">Signal</keyword>
<keyword evidence="4" id="KW-1185">Reference proteome</keyword>
<reference evidence="4" key="1">
    <citation type="journal article" date="2019" name="Int. J. Syst. Evol. Microbiol.">
        <title>The Global Catalogue of Microorganisms (GCM) 10K type strain sequencing project: providing services to taxonomists for standard genome sequencing and annotation.</title>
        <authorList>
            <consortium name="The Broad Institute Genomics Platform"/>
            <consortium name="The Broad Institute Genome Sequencing Center for Infectious Disease"/>
            <person name="Wu L."/>
            <person name="Ma J."/>
        </authorList>
    </citation>
    <scope>NUCLEOTIDE SEQUENCE [LARGE SCALE GENOMIC DNA]</scope>
    <source>
        <strain evidence="4">JCM 16908</strain>
    </source>
</reference>
<proteinExistence type="predicted"/>
<feature type="region of interest" description="Disordered" evidence="1">
    <location>
        <begin position="20"/>
        <end position="79"/>
    </location>
</feature>
<gene>
    <name evidence="3" type="ORF">GCM10022226_63330</name>
</gene>
<name>A0ABP7J2R3_9ACTN</name>
<protein>
    <submittedName>
        <fullName evidence="3">Uncharacterized protein</fullName>
    </submittedName>
</protein>
<dbReference type="RefSeq" id="WP_344948590.1">
    <property type="nucleotide sequence ID" value="NZ_BAAAZR010000032.1"/>
</dbReference>
<evidence type="ECO:0000313" key="3">
    <source>
        <dbReference type="EMBL" id="GAA3833306.1"/>
    </source>
</evidence>
<dbReference type="Proteomes" id="UP001500888">
    <property type="component" value="Unassembled WGS sequence"/>
</dbReference>
<feature type="compositionally biased region" description="Low complexity" evidence="1">
    <location>
        <begin position="20"/>
        <end position="44"/>
    </location>
</feature>
<sequence>MKRTAIVSACLVAAACAPATPSSSGDPAAQARPSASVPSASVPATPSPPVAPSSTRPSGERAEGGCGDTPAQSGRPPAWASVNAPRLPFVVGREGNALAYPFVDLRAGTPENPANKVLWYVRLPRDSNELRVVARPRGAAEPVVRAAFPDGAGPGEIYPSIINVPKPGCWTFDLTWGAHHDTVDVLYRR</sequence>
<feature type="signal peptide" evidence="2">
    <location>
        <begin position="1"/>
        <end position="19"/>
    </location>
</feature>
<accession>A0ABP7J2R3</accession>
<evidence type="ECO:0000256" key="1">
    <source>
        <dbReference type="SAM" id="MobiDB-lite"/>
    </source>
</evidence>
<dbReference type="EMBL" id="BAAAZR010000032">
    <property type="protein sequence ID" value="GAA3833306.1"/>
    <property type="molecule type" value="Genomic_DNA"/>
</dbReference>
<evidence type="ECO:0000313" key="4">
    <source>
        <dbReference type="Proteomes" id="UP001500888"/>
    </source>
</evidence>
<feature type="chain" id="PRO_5047440814" evidence="2">
    <location>
        <begin position="20"/>
        <end position="189"/>
    </location>
</feature>
<organism evidence="3 4">
    <name type="scientific">Sphaerisporangium flaviroseum</name>
    <dbReference type="NCBI Taxonomy" id="509199"/>
    <lineage>
        <taxon>Bacteria</taxon>
        <taxon>Bacillati</taxon>
        <taxon>Actinomycetota</taxon>
        <taxon>Actinomycetes</taxon>
        <taxon>Streptosporangiales</taxon>
        <taxon>Streptosporangiaceae</taxon>
        <taxon>Sphaerisporangium</taxon>
    </lineage>
</organism>
<evidence type="ECO:0000256" key="2">
    <source>
        <dbReference type="SAM" id="SignalP"/>
    </source>
</evidence>